<dbReference type="RefSeq" id="WP_303303522.1">
    <property type="nucleotide sequence ID" value="NZ_BAABDA010000028.1"/>
</dbReference>
<evidence type="ECO:0000313" key="2">
    <source>
        <dbReference type="Proteomes" id="UP001176806"/>
    </source>
</evidence>
<dbReference type="EMBL" id="JAUOEL010000007">
    <property type="protein sequence ID" value="MDO5976247.1"/>
    <property type="molecule type" value="Genomic_DNA"/>
</dbReference>
<accession>A0ABT8WST7</accession>
<evidence type="ECO:0008006" key="3">
    <source>
        <dbReference type="Google" id="ProtNLM"/>
    </source>
</evidence>
<sequence length="47" mass="5446">MIVDLLRAGRTARELSDEYNVEYSNITRWNRESKSGGFTARKELSPQ</sequence>
<gene>
    <name evidence="1" type="ORF">Q4Q40_18770</name>
</gene>
<organism evidence="1 2">
    <name type="scientific">Flavivirga jejuensis</name>
    <dbReference type="NCBI Taxonomy" id="870487"/>
    <lineage>
        <taxon>Bacteria</taxon>
        <taxon>Pseudomonadati</taxon>
        <taxon>Bacteroidota</taxon>
        <taxon>Flavobacteriia</taxon>
        <taxon>Flavobacteriales</taxon>
        <taxon>Flavobacteriaceae</taxon>
        <taxon>Flavivirga</taxon>
    </lineage>
</organism>
<proteinExistence type="predicted"/>
<name>A0ABT8WST7_9FLAO</name>
<protein>
    <recommendedName>
        <fullName evidence="3">Transposase</fullName>
    </recommendedName>
</protein>
<keyword evidence="2" id="KW-1185">Reference proteome</keyword>
<dbReference type="Proteomes" id="UP001176806">
    <property type="component" value="Unassembled WGS sequence"/>
</dbReference>
<evidence type="ECO:0000313" key="1">
    <source>
        <dbReference type="EMBL" id="MDO5976247.1"/>
    </source>
</evidence>
<comment type="caution">
    <text evidence="1">The sequence shown here is derived from an EMBL/GenBank/DDBJ whole genome shotgun (WGS) entry which is preliminary data.</text>
</comment>
<reference evidence="1" key="1">
    <citation type="submission" date="2023-07" db="EMBL/GenBank/DDBJ databases">
        <title>Two novel species in the genus Flavivirga.</title>
        <authorList>
            <person name="Kwon K."/>
        </authorList>
    </citation>
    <scope>NUCLEOTIDE SEQUENCE</scope>
    <source>
        <strain evidence="1">KACC 14158</strain>
    </source>
</reference>